<accession>A0AAC9RNN8</accession>
<dbReference type="KEGG" id="cfm:BJL90_19640"/>
<gene>
    <name evidence="2" type="ORF">BJL90_19640</name>
    <name evidence="3" type="ORF">CLFO_28980</name>
</gene>
<proteinExistence type="predicted"/>
<organism evidence="3 5">
    <name type="scientific">Clostridium formicaceticum</name>
    <dbReference type="NCBI Taxonomy" id="1497"/>
    <lineage>
        <taxon>Bacteria</taxon>
        <taxon>Bacillati</taxon>
        <taxon>Bacillota</taxon>
        <taxon>Clostridia</taxon>
        <taxon>Eubacteriales</taxon>
        <taxon>Clostridiaceae</taxon>
        <taxon>Clostridium</taxon>
    </lineage>
</organism>
<evidence type="ECO:0000313" key="3">
    <source>
        <dbReference type="EMBL" id="ARE88495.1"/>
    </source>
</evidence>
<dbReference type="InterPro" id="IPR007712">
    <property type="entry name" value="RelE/ParE_toxin"/>
</dbReference>
<keyword evidence="1" id="KW-1277">Toxin-antitoxin system</keyword>
<dbReference type="AlphaFoldDB" id="A0AAC9RNN8"/>
<protein>
    <submittedName>
        <fullName evidence="3">Plasmid stabilization system protein</fullName>
    </submittedName>
</protein>
<dbReference type="Gene3D" id="3.30.2310.20">
    <property type="entry name" value="RelE-like"/>
    <property type="match status" value="1"/>
</dbReference>
<name>A0AAC9RNN8_9CLOT</name>
<dbReference type="NCBIfam" id="TIGR02385">
    <property type="entry name" value="RelE_StbE"/>
    <property type="match status" value="1"/>
</dbReference>
<reference evidence="3 5" key="2">
    <citation type="submission" date="2017-03" db="EMBL/GenBank/DDBJ databases">
        <title>Complete sequence of Clostridium formicaceticum DSM 92.</title>
        <authorList>
            <person name="Poehlein A."/>
            <person name="Karl M."/>
            <person name="Bengelsdorf F.R."/>
            <person name="Duerre P."/>
            <person name="Daniel R."/>
        </authorList>
    </citation>
    <scope>NUCLEOTIDE SEQUENCE [LARGE SCALE GENOMIC DNA]</scope>
    <source>
        <strain evidence="3 5">DSM 92</strain>
    </source>
</reference>
<dbReference type="Proteomes" id="UP000177894">
    <property type="component" value="Chromosome"/>
</dbReference>
<evidence type="ECO:0000256" key="1">
    <source>
        <dbReference type="ARBA" id="ARBA00022649"/>
    </source>
</evidence>
<evidence type="ECO:0000313" key="5">
    <source>
        <dbReference type="Proteomes" id="UP000192478"/>
    </source>
</evidence>
<dbReference type="InterPro" id="IPR035093">
    <property type="entry name" value="RelE/ParE_toxin_dom_sf"/>
</dbReference>
<dbReference type="RefSeq" id="WP_070972205.1">
    <property type="nucleotide sequence ID" value="NZ_CP017603.1"/>
</dbReference>
<evidence type="ECO:0000313" key="4">
    <source>
        <dbReference type="Proteomes" id="UP000177894"/>
    </source>
</evidence>
<keyword evidence="4" id="KW-1185">Reference proteome</keyword>
<evidence type="ECO:0000313" key="2">
    <source>
        <dbReference type="EMBL" id="AOY77879.1"/>
    </source>
</evidence>
<reference evidence="2 4" key="1">
    <citation type="submission" date="2016-10" db="EMBL/GenBank/DDBJ databases">
        <title>Complete Genome Sequence of Acetogen Clostridium formicoaceticum ATCC 27076.</title>
        <authorList>
            <person name="Bao T."/>
            <person name="Cheng C."/>
            <person name="Zhao J."/>
            <person name="Yang S.-T."/>
            <person name="Wang J."/>
            <person name="Wang M."/>
        </authorList>
    </citation>
    <scope>NUCLEOTIDE SEQUENCE [LARGE SCALE GENOMIC DNA]</scope>
    <source>
        <strain evidence="2 4">ATCC 27076</strain>
    </source>
</reference>
<dbReference type="Proteomes" id="UP000192478">
    <property type="component" value="Chromosome"/>
</dbReference>
<dbReference type="EMBL" id="CP020559">
    <property type="protein sequence ID" value="ARE88495.1"/>
    <property type="molecule type" value="Genomic_DNA"/>
</dbReference>
<sequence length="103" mass="11724">MSSSYKIVYYSTATEDIIGILDYISIDDPPSAYKLIDKINTSIGALALFPYKGTAPRDFLLKSKGYRMLIINSYIVFYLVNDSSQLIEIMRVVSSKQNYKTFL</sequence>
<dbReference type="EMBL" id="CP017603">
    <property type="protein sequence ID" value="AOY77879.1"/>
    <property type="molecule type" value="Genomic_DNA"/>
</dbReference>
<dbReference type="Pfam" id="PF05016">
    <property type="entry name" value="ParE_toxin"/>
    <property type="match status" value="1"/>
</dbReference>